<sequence length="202" mass="23340">MIYFSVVEEKNIEENEKYFAGDFSSVHDGVEIMTGYNSDEGLIALGLGGSITNYLEMTRIYAELFSPQLLSFHLTPNQKLEFGKRFRKYYFNDEFDISDGWEILNKFSSMDIFVYGIVSFARVCAKKEKVYLYKFSCKSERNNFAHLLGLTDVIKNKPVTCHGDDLSYLFNSKLGNKVNSKSDTFQLMEKVIKLWTNFAKYG</sequence>
<name>A0A8S1AYU8_ARCPL</name>
<evidence type="ECO:0000313" key="3">
    <source>
        <dbReference type="EMBL" id="CAB3255007.1"/>
    </source>
</evidence>
<dbReference type="OrthoDB" id="72772at2759"/>
<dbReference type="Proteomes" id="UP000494256">
    <property type="component" value="Unassembled WGS sequence"/>
</dbReference>
<reference evidence="3 4" key="1">
    <citation type="submission" date="2020-04" db="EMBL/GenBank/DDBJ databases">
        <authorList>
            <person name="Wallbank WR R."/>
            <person name="Pardo Diaz C."/>
            <person name="Kozak K."/>
            <person name="Martin S."/>
            <person name="Jiggins C."/>
            <person name="Moest M."/>
            <person name="Warren A I."/>
            <person name="Byers J.R.P. K."/>
            <person name="Montejo-Kovacevich G."/>
            <person name="Yen C E."/>
        </authorList>
    </citation>
    <scope>NUCLEOTIDE SEQUENCE [LARGE SCALE GENOMIC DNA]</scope>
</reference>
<gene>
    <name evidence="3" type="ORF">APLA_LOCUS15127</name>
</gene>
<proteinExistence type="predicted"/>
<evidence type="ECO:0000259" key="2">
    <source>
        <dbReference type="Pfam" id="PF00135"/>
    </source>
</evidence>
<dbReference type="EMBL" id="CADEBD010000422">
    <property type="protein sequence ID" value="CAB3255007.1"/>
    <property type="molecule type" value="Genomic_DNA"/>
</dbReference>
<dbReference type="InterPro" id="IPR002018">
    <property type="entry name" value="CarbesteraseB"/>
</dbReference>
<keyword evidence="1" id="KW-0325">Glycoprotein</keyword>
<dbReference type="Gene3D" id="3.40.50.1820">
    <property type="entry name" value="alpha/beta hydrolase"/>
    <property type="match status" value="1"/>
</dbReference>
<protein>
    <recommendedName>
        <fullName evidence="2">Carboxylesterase type B domain-containing protein</fullName>
    </recommendedName>
</protein>
<organism evidence="3 4">
    <name type="scientific">Arctia plantaginis</name>
    <name type="common">Wood tiger moth</name>
    <name type="synonym">Phalaena plantaginis</name>
    <dbReference type="NCBI Taxonomy" id="874455"/>
    <lineage>
        <taxon>Eukaryota</taxon>
        <taxon>Metazoa</taxon>
        <taxon>Ecdysozoa</taxon>
        <taxon>Arthropoda</taxon>
        <taxon>Hexapoda</taxon>
        <taxon>Insecta</taxon>
        <taxon>Pterygota</taxon>
        <taxon>Neoptera</taxon>
        <taxon>Endopterygota</taxon>
        <taxon>Lepidoptera</taxon>
        <taxon>Glossata</taxon>
        <taxon>Ditrysia</taxon>
        <taxon>Noctuoidea</taxon>
        <taxon>Erebidae</taxon>
        <taxon>Arctiinae</taxon>
        <taxon>Arctia</taxon>
    </lineage>
</organism>
<evidence type="ECO:0000313" key="4">
    <source>
        <dbReference type="Proteomes" id="UP000494256"/>
    </source>
</evidence>
<dbReference type="InterPro" id="IPR029058">
    <property type="entry name" value="AB_hydrolase_fold"/>
</dbReference>
<comment type="caution">
    <text evidence="3">The sequence shown here is derived from an EMBL/GenBank/DDBJ whole genome shotgun (WGS) entry which is preliminary data.</text>
</comment>
<dbReference type="PANTHER" id="PTHR11559">
    <property type="entry name" value="CARBOXYLESTERASE"/>
    <property type="match status" value="1"/>
</dbReference>
<accession>A0A8S1AYU8</accession>
<dbReference type="InterPro" id="IPR050309">
    <property type="entry name" value="Type-B_Carboxylest/Lipase"/>
</dbReference>
<dbReference type="SUPFAM" id="SSF53474">
    <property type="entry name" value="alpha/beta-Hydrolases"/>
    <property type="match status" value="1"/>
</dbReference>
<evidence type="ECO:0000256" key="1">
    <source>
        <dbReference type="ARBA" id="ARBA00023180"/>
    </source>
</evidence>
<feature type="domain" description="Carboxylesterase type B" evidence="2">
    <location>
        <begin position="28"/>
        <end position="202"/>
    </location>
</feature>
<dbReference type="Pfam" id="PF00135">
    <property type="entry name" value="COesterase"/>
    <property type="match status" value="1"/>
</dbReference>
<dbReference type="AlphaFoldDB" id="A0A8S1AYU8"/>